<dbReference type="Pfam" id="PF00497">
    <property type="entry name" value="SBP_bac_3"/>
    <property type="match status" value="1"/>
</dbReference>
<dbReference type="InterPro" id="IPR001638">
    <property type="entry name" value="Solute-binding_3/MltF_N"/>
</dbReference>
<sequence>MRGRVLAAVLCTALLTAGCAGSGDTGAEGDPVADVVSGIAPNPAIAAKLPPQVRASGRIRVATAAKGSPPIRYYSETNGKLIGVEIDLQQAVGRVLGVRMDSQDATFDEILPALGSGRYDLGQGNFGVTEERKKLVDFVTYYDDGFGFLVRAGRQQPPIQGPADLCGLRVGTTAGTSFEQVLHQRVGECAARSRADYHVSVYRSTADSMLALSQNKMDVLVSSSVFLQYAAERQRGRMTYVNKIYDEHVGFVLKHDSPLSEPLRLAVQQLIDDGAYQKIMAKWGLESAAIRQSQVNPPGLR</sequence>
<gene>
    <name evidence="4" type="ORF">BC739_008084</name>
</gene>
<evidence type="ECO:0000256" key="1">
    <source>
        <dbReference type="ARBA" id="ARBA00022729"/>
    </source>
</evidence>
<protein>
    <submittedName>
        <fullName evidence="4">Polar amino acid transport system substrate-binding protein</fullName>
    </submittedName>
</protein>
<reference evidence="4 5" key="1">
    <citation type="submission" date="2020-08" db="EMBL/GenBank/DDBJ databases">
        <title>Genomic Encyclopedia of Archaeal and Bacterial Type Strains, Phase II (KMG-II): from individual species to whole genera.</title>
        <authorList>
            <person name="Goeker M."/>
        </authorList>
    </citation>
    <scope>NUCLEOTIDE SEQUENCE [LARGE SCALE GENOMIC DNA]</scope>
    <source>
        <strain evidence="4 5">DSM 43850</strain>
    </source>
</reference>
<comment type="caution">
    <text evidence="4">The sequence shown here is derived from an EMBL/GenBank/DDBJ whole genome shotgun (WGS) entry which is preliminary data.</text>
</comment>
<evidence type="ECO:0000259" key="3">
    <source>
        <dbReference type="SMART" id="SM00062"/>
    </source>
</evidence>
<dbReference type="PANTHER" id="PTHR35936:SF17">
    <property type="entry name" value="ARGININE-BINDING EXTRACELLULAR PROTEIN ARTP"/>
    <property type="match status" value="1"/>
</dbReference>
<name>A0ABR6BV99_9PSEU</name>
<keyword evidence="5" id="KW-1185">Reference proteome</keyword>
<dbReference type="Proteomes" id="UP000517916">
    <property type="component" value="Unassembled WGS sequence"/>
</dbReference>
<feature type="domain" description="Solute-binding protein family 3/N-terminal" evidence="3">
    <location>
        <begin position="58"/>
        <end position="287"/>
    </location>
</feature>
<organism evidence="4 5">
    <name type="scientific">Kutzneria viridogrisea</name>
    <dbReference type="NCBI Taxonomy" id="47990"/>
    <lineage>
        <taxon>Bacteria</taxon>
        <taxon>Bacillati</taxon>
        <taxon>Actinomycetota</taxon>
        <taxon>Actinomycetes</taxon>
        <taxon>Pseudonocardiales</taxon>
        <taxon>Pseudonocardiaceae</taxon>
        <taxon>Kutzneria</taxon>
    </lineage>
</organism>
<dbReference type="EMBL" id="JACJID010000007">
    <property type="protein sequence ID" value="MBA8930837.1"/>
    <property type="molecule type" value="Genomic_DNA"/>
</dbReference>
<evidence type="ECO:0000256" key="2">
    <source>
        <dbReference type="SAM" id="SignalP"/>
    </source>
</evidence>
<dbReference type="RefSeq" id="WP_025357347.1">
    <property type="nucleotide sequence ID" value="NZ_BAAABQ010000018.1"/>
</dbReference>
<dbReference type="PANTHER" id="PTHR35936">
    <property type="entry name" value="MEMBRANE-BOUND LYTIC MUREIN TRANSGLYCOSYLASE F"/>
    <property type="match status" value="1"/>
</dbReference>
<evidence type="ECO:0000313" key="5">
    <source>
        <dbReference type="Proteomes" id="UP000517916"/>
    </source>
</evidence>
<dbReference type="PROSITE" id="PS51257">
    <property type="entry name" value="PROKAR_LIPOPROTEIN"/>
    <property type="match status" value="1"/>
</dbReference>
<feature type="signal peptide" evidence="2">
    <location>
        <begin position="1"/>
        <end position="22"/>
    </location>
</feature>
<dbReference type="SUPFAM" id="SSF53850">
    <property type="entry name" value="Periplasmic binding protein-like II"/>
    <property type="match status" value="1"/>
</dbReference>
<proteinExistence type="predicted"/>
<feature type="chain" id="PRO_5047287399" evidence="2">
    <location>
        <begin position="23"/>
        <end position="301"/>
    </location>
</feature>
<keyword evidence="1 2" id="KW-0732">Signal</keyword>
<evidence type="ECO:0000313" key="4">
    <source>
        <dbReference type="EMBL" id="MBA8930837.1"/>
    </source>
</evidence>
<dbReference type="Gene3D" id="3.40.190.10">
    <property type="entry name" value="Periplasmic binding protein-like II"/>
    <property type="match status" value="2"/>
</dbReference>
<dbReference type="SMART" id="SM00062">
    <property type="entry name" value="PBPb"/>
    <property type="match status" value="1"/>
</dbReference>
<accession>A0ABR6BV99</accession>